<dbReference type="SUPFAM" id="SSF47565">
    <property type="entry name" value="Insect pheromone/odorant-binding proteins"/>
    <property type="match status" value="1"/>
</dbReference>
<evidence type="ECO:0000313" key="2">
    <source>
        <dbReference type="Proteomes" id="UP001153709"/>
    </source>
</evidence>
<dbReference type="Proteomes" id="UP001153709">
    <property type="component" value="Chromosome 7"/>
</dbReference>
<organism evidence="1 2">
    <name type="scientific">Diabrotica balteata</name>
    <name type="common">Banded cucumber beetle</name>
    <dbReference type="NCBI Taxonomy" id="107213"/>
    <lineage>
        <taxon>Eukaryota</taxon>
        <taxon>Metazoa</taxon>
        <taxon>Ecdysozoa</taxon>
        <taxon>Arthropoda</taxon>
        <taxon>Hexapoda</taxon>
        <taxon>Insecta</taxon>
        <taxon>Pterygota</taxon>
        <taxon>Neoptera</taxon>
        <taxon>Endopterygota</taxon>
        <taxon>Coleoptera</taxon>
        <taxon>Polyphaga</taxon>
        <taxon>Cucujiformia</taxon>
        <taxon>Chrysomeloidea</taxon>
        <taxon>Chrysomelidae</taxon>
        <taxon>Galerucinae</taxon>
        <taxon>Diabroticina</taxon>
        <taxon>Diabroticites</taxon>
        <taxon>Diabrotica</taxon>
    </lineage>
</organism>
<dbReference type="Gene3D" id="1.10.238.20">
    <property type="entry name" value="Pheromone/general odorant binding protein domain"/>
    <property type="match status" value="1"/>
</dbReference>
<proteinExistence type="predicted"/>
<dbReference type="OrthoDB" id="6783999at2759"/>
<name>A0A9N9XI70_DIABA</name>
<dbReference type="EMBL" id="OU898282">
    <property type="protein sequence ID" value="CAG9837350.1"/>
    <property type="molecule type" value="Genomic_DNA"/>
</dbReference>
<gene>
    <name evidence="1" type="ORF">DIABBA_LOCUS10339</name>
</gene>
<dbReference type="Pfam" id="PF01395">
    <property type="entry name" value="PBP_GOBP"/>
    <property type="match status" value="1"/>
</dbReference>
<keyword evidence="2" id="KW-1185">Reference proteome</keyword>
<dbReference type="InterPro" id="IPR036728">
    <property type="entry name" value="PBP_GOBP_sf"/>
</dbReference>
<evidence type="ECO:0000313" key="1">
    <source>
        <dbReference type="EMBL" id="CAG9837350.1"/>
    </source>
</evidence>
<protein>
    <submittedName>
        <fullName evidence="1">Uncharacterized protein</fullName>
    </submittedName>
</protein>
<dbReference type="AlphaFoldDB" id="A0A9N9XI70"/>
<reference evidence="1" key="1">
    <citation type="submission" date="2022-01" db="EMBL/GenBank/DDBJ databases">
        <authorList>
            <person name="King R."/>
        </authorList>
    </citation>
    <scope>NUCLEOTIDE SEQUENCE</scope>
</reference>
<accession>A0A9N9XI70</accession>
<dbReference type="GO" id="GO:0005549">
    <property type="term" value="F:odorant binding"/>
    <property type="evidence" value="ECO:0007669"/>
    <property type="project" value="InterPro"/>
</dbReference>
<dbReference type="InterPro" id="IPR006170">
    <property type="entry name" value="PBP/GOBP"/>
</dbReference>
<sequence length="152" mass="17803">MCDRPNYIFNMKKLIMFVIAVFVVVLADTTKEQKRKKEMDNLGEYLNTCQHDFGLLPGYILTKGYKNVKKEDEKYVGAIMLCVYRKVGLMSENGDLIEDRVHSFYINLRGDSRRSKENIKKILTICTPPINDTPQYKAFFYESCLDKHKLTR</sequence>